<feature type="signal peptide" evidence="2">
    <location>
        <begin position="1"/>
        <end position="16"/>
    </location>
</feature>
<feature type="chain" id="PRO_5025531876" evidence="2">
    <location>
        <begin position="17"/>
        <end position="279"/>
    </location>
</feature>
<evidence type="ECO:0000256" key="1">
    <source>
        <dbReference type="SAM" id="MobiDB-lite"/>
    </source>
</evidence>
<proteinExistence type="predicted"/>
<dbReference type="AlphaFoldDB" id="A0A6A6ZEV6"/>
<reference evidence="3" key="1">
    <citation type="journal article" date="2020" name="Stud. Mycol.">
        <title>101 Dothideomycetes genomes: a test case for predicting lifestyles and emergence of pathogens.</title>
        <authorList>
            <person name="Haridas S."/>
            <person name="Albert R."/>
            <person name="Binder M."/>
            <person name="Bloem J."/>
            <person name="Labutti K."/>
            <person name="Salamov A."/>
            <person name="Andreopoulos B."/>
            <person name="Baker S."/>
            <person name="Barry K."/>
            <person name="Bills G."/>
            <person name="Bluhm B."/>
            <person name="Cannon C."/>
            <person name="Castanera R."/>
            <person name="Culley D."/>
            <person name="Daum C."/>
            <person name="Ezra D."/>
            <person name="Gonzalez J."/>
            <person name="Henrissat B."/>
            <person name="Kuo A."/>
            <person name="Liang C."/>
            <person name="Lipzen A."/>
            <person name="Lutzoni F."/>
            <person name="Magnuson J."/>
            <person name="Mondo S."/>
            <person name="Nolan M."/>
            <person name="Ohm R."/>
            <person name="Pangilinan J."/>
            <person name="Park H.-J."/>
            <person name="Ramirez L."/>
            <person name="Alfaro M."/>
            <person name="Sun H."/>
            <person name="Tritt A."/>
            <person name="Yoshinaga Y."/>
            <person name="Zwiers L.-H."/>
            <person name="Turgeon B."/>
            <person name="Goodwin S."/>
            <person name="Spatafora J."/>
            <person name="Crous P."/>
            <person name="Grigoriev I."/>
        </authorList>
    </citation>
    <scope>NUCLEOTIDE SEQUENCE</scope>
    <source>
        <strain evidence="3">CBS 113818</strain>
    </source>
</reference>
<dbReference type="OrthoDB" id="3438781at2759"/>
<organism evidence="3 4">
    <name type="scientific">Ophiobolus disseminans</name>
    <dbReference type="NCBI Taxonomy" id="1469910"/>
    <lineage>
        <taxon>Eukaryota</taxon>
        <taxon>Fungi</taxon>
        <taxon>Dikarya</taxon>
        <taxon>Ascomycota</taxon>
        <taxon>Pezizomycotina</taxon>
        <taxon>Dothideomycetes</taxon>
        <taxon>Pleosporomycetidae</taxon>
        <taxon>Pleosporales</taxon>
        <taxon>Pleosporineae</taxon>
        <taxon>Phaeosphaeriaceae</taxon>
        <taxon>Ophiobolus</taxon>
    </lineage>
</organism>
<feature type="region of interest" description="Disordered" evidence="1">
    <location>
        <begin position="22"/>
        <end position="47"/>
    </location>
</feature>
<evidence type="ECO:0000313" key="4">
    <source>
        <dbReference type="Proteomes" id="UP000799424"/>
    </source>
</evidence>
<protein>
    <submittedName>
        <fullName evidence="3">Uncharacterized protein</fullName>
    </submittedName>
</protein>
<evidence type="ECO:0000256" key="2">
    <source>
        <dbReference type="SAM" id="SignalP"/>
    </source>
</evidence>
<name>A0A6A6ZEV6_9PLEO</name>
<accession>A0A6A6ZEV6</accession>
<keyword evidence="2" id="KW-0732">Signal</keyword>
<sequence length="279" mass="28715">MSLKLFTLALAALATATPLENTASKATNDDPCEPCRPQGATGTNPPAIGSDLSPLYLNILSSVKNIKFSKKRTLSSLEARDTTFCCRASLDCVNVQSLNIPMCYDKFTTNYAFADNSYGSLTTGEYNSNGGTANLLTGTYSSGSQQGNIYAAAPADKPNTSTLSIPPQYTGTGTGSAVPANQLGSVIVYTTTIAGQTYTMPTIVPQSVRVNTISGQTVTTTFAPVTITQATIIPERTTVVTTTREGAASASASATGAAGRRGVEGGVVVGAVAWIVAAL</sequence>
<evidence type="ECO:0000313" key="3">
    <source>
        <dbReference type="EMBL" id="KAF2819526.1"/>
    </source>
</evidence>
<dbReference type="EMBL" id="MU006244">
    <property type="protein sequence ID" value="KAF2819526.1"/>
    <property type="molecule type" value="Genomic_DNA"/>
</dbReference>
<keyword evidence="4" id="KW-1185">Reference proteome</keyword>
<dbReference type="Proteomes" id="UP000799424">
    <property type="component" value="Unassembled WGS sequence"/>
</dbReference>
<gene>
    <name evidence="3" type="ORF">CC86DRAFT_375021</name>
</gene>